<evidence type="ECO:0000256" key="5">
    <source>
        <dbReference type="ARBA" id="ARBA00022630"/>
    </source>
</evidence>
<reference evidence="13" key="1">
    <citation type="journal article" date="2022" name="G3 (Bethesda)">
        <title>High quality genome of the basidiomycete yeast Dioszegia hungarica PDD-24b-2 isolated from cloud water.</title>
        <authorList>
            <person name="Jarrige D."/>
            <person name="Haridas S."/>
            <person name="Bleykasten-Grosshans C."/>
            <person name="Joly M."/>
            <person name="Nadalig T."/>
            <person name="Sancelme M."/>
            <person name="Vuilleumier S."/>
            <person name="Grigoriev I.V."/>
            <person name="Amato P."/>
            <person name="Bringel F."/>
        </authorList>
    </citation>
    <scope>NUCLEOTIDE SEQUENCE</scope>
    <source>
        <strain evidence="13">PDD-24b-2</strain>
    </source>
</reference>
<dbReference type="PROSITE" id="PS51384">
    <property type="entry name" value="FAD_FR"/>
    <property type="match status" value="1"/>
</dbReference>
<evidence type="ECO:0000256" key="11">
    <source>
        <dbReference type="SAM" id="MobiDB-lite"/>
    </source>
</evidence>
<accession>A0AA38H9V8</accession>
<dbReference type="GO" id="GO:0005741">
    <property type="term" value="C:mitochondrial outer membrane"/>
    <property type="evidence" value="ECO:0007669"/>
    <property type="project" value="UniProtKB-SubCell"/>
</dbReference>
<evidence type="ECO:0000256" key="8">
    <source>
        <dbReference type="ARBA" id="ARBA00023002"/>
    </source>
</evidence>
<evidence type="ECO:0000256" key="1">
    <source>
        <dbReference type="ARBA" id="ARBA00001974"/>
    </source>
</evidence>
<sequence length="371" mass="40038">MLSRASPLARSAFRSAQPVARRGYAGAPNAAASNTPLFLGLAGLAGLGGYVYLQRNPSIGAKAKSELHDAKDQAKSKFEDVKGDAKAKLDQVKGEAKAATATASTAAAGALVKDAWVPFKLESVENYNHNTKIYHFTFGEGNENKSRGGEIPNALLVRSPEGDGEVKDAKGKPVIRPYTPISGNDQKGGLSLMIKEYKDGLLTPYISAMKPGSELLFKGPIPKFKYEPNQIDRGLCVSGGSGVTPMYQLITHSLSLPEDKTKWTLVFSNVTEADILLRKEFDALAKKNPDRFEVKYVLDKPPKGWKGETGFVTPEMISKVFPKGDDRVKAFVCGPPPQVKSLAGPKDGPRQGELLGAFKDLGYMADEVFKF</sequence>
<feature type="binding site" evidence="10">
    <location>
        <position position="177"/>
    </location>
    <ligand>
        <name>FAD</name>
        <dbReference type="ChEBI" id="CHEBI:57692"/>
    </ligand>
</feature>
<dbReference type="Proteomes" id="UP001164286">
    <property type="component" value="Unassembled WGS sequence"/>
</dbReference>
<feature type="binding site" evidence="10">
    <location>
        <position position="176"/>
    </location>
    <ligand>
        <name>FAD</name>
        <dbReference type="ChEBI" id="CHEBI:57692"/>
    </ligand>
</feature>
<evidence type="ECO:0000256" key="6">
    <source>
        <dbReference type="ARBA" id="ARBA00022787"/>
    </source>
</evidence>
<keyword evidence="14" id="KW-1185">Reference proteome</keyword>
<dbReference type="PANTHER" id="PTHR19370:SF171">
    <property type="entry name" value="NADH-CYTOCHROME B5 REDUCTASE 2"/>
    <property type="match status" value="1"/>
</dbReference>
<gene>
    <name evidence="13" type="ORF">MKK02DRAFT_45724</name>
</gene>
<keyword evidence="5 10" id="KW-0285">Flavoprotein</keyword>
<evidence type="ECO:0000313" key="13">
    <source>
        <dbReference type="EMBL" id="KAI9637013.1"/>
    </source>
</evidence>
<name>A0AA38H9V8_9TREE</name>
<dbReference type="GeneID" id="77732782"/>
<proteinExistence type="inferred from homology"/>
<evidence type="ECO:0000313" key="14">
    <source>
        <dbReference type="Proteomes" id="UP001164286"/>
    </source>
</evidence>
<dbReference type="FunFam" id="3.40.50.80:FF:000009">
    <property type="entry name" value="NADH-cytochrome b5 reductase"/>
    <property type="match status" value="1"/>
</dbReference>
<dbReference type="InterPro" id="IPR008333">
    <property type="entry name" value="Cbr1-like_FAD-bd_dom"/>
</dbReference>
<keyword evidence="7 10" id="KW-0274">FAD</keyword>
<evidence type="ECO:0000256" key="7">
    <source>
        <dbReference type="ARBA" id="ARBA00022827"/>
    </source>
</evidence>
<keyword evidence="9" id="KW-0520">NAD</keyword>
<dbReference type="InterPro" id="IPR001433">
    <property type="entry name" value="OxRdtase_FAD/NAD-bd"/>
</dbReference>
<dbReference type="AlphaFoldDB" id="A0AA38H9V8"/>
<evidence type="ECO:0000256" key="9">
    <source>
        <dbReference type="ARBA" id="ARBA00023027"/>
    </source>
</evidence>
<protein>
    <recommendedName>
        <fullName evidence="4">cytochrome-b5 reductase</fullName>
        <ecNumber evidence="4">1.6.2.2</ecNumber>
    </recommendedName>
</protein>
<dbReference type="SUPFAM" id="SSF52343">
    <property type="entry name" value="Ferredoxin reductase-like, C-terminal NADP-linked domain"/>
    <property type="match status" value="1"/>
</dbReference>
<evidence type="ECO:0000259" key="12">
    <source>
        <dbReference type="PROSITE" id="PS51384"/>
    </source>
</evidence>
<evidence type="ECO:0000256" key="10">
    <source>
        <dbReference type="PIRSR" id="PIRSR601834-1"/>
    </source>
</evidence>
<feature type="binding site" evidence="10">
    <location>
        <position position="195"/>
    </location>
    <ligand>
        <name>FAD</name>
        <dbReference type="ChEBI" id="CHEBI:57692"/>
    </ligand>
</feature>
<keyword evidence="6" id="KW-0496">Mitochondrion</keyword>
<feature type="compositionally biased region" description="Basic and acidic residues" evidence="11">
    <location>
        <begin position="160"/>
        <end position="171"/>
    </location>
</feature>
<evidence type="ECO:0000256" key="4">
    <source>
        <dbReference type="ARBA" id="ARBA00012011"/>
    </source>
</evidence>
<dbReference type="InterPro" id="IPR017938">
    <property type="entry name" value="Riboflavin_synthase-like_b-brl"/>
</dbReference>
<dbReference type="Gene3D" id="2.40.30.10">
    <property type="entry name" value="Translation factors"/>
    <property type="match status" value="1"/>
</dbReference>
<keyword evidence="6" id="KW-1000">Mitochondrion outer membrane</keyword>
<evidence type="ECO:0000256" key="2">
    <source>
        <dbReference type="ARBA" id="ARBA00004572"/>
    </source>
</evidence>
<dbReference type="InterPro" id="IPR001834">
    <property type="entry name" value="CBR-like"/>
</dbReference>
<comment type="caution">
    <text evidence="13">The sequence shown here is derived from an EMBL/GenBank/DDBJ whole genome shotgun (WGS) entry which is preliminary data.</text>
</comment>
<feature type="domain" description="FAD-binding FR-type" evidence="12">
    <location>
        <begin position="114"/>
        <end position="227"/>
    </location>
</feature>
<dbReference type="SUPFAM" id="SSF63380">
    <property type="entry name" value="Riboflavin synthase domain-like"/>
    <property type="match status" value="1"/>
</dbReference>
<dbReference type="GO" id="GO:0090524">
    <property type="term" value="F:cytochrome-b5 reductase activity, acting on NADH"/>
    <property type="evidence" value="ECO:0007669"/>
    <property type="project" value="UniProtKB-EC"/>
</dbReference>
<keyword evidence="6" id="KW-0472">Membrane</keyword>
<dbReference type="Gene3D" id="3.40.50.80">
    <property type="entry name" value="Nucleotide-binding domain of ferredoxin-NADP reductase (FNR) module"/>
    <property type="match status" value="1"/>
</dbReference>
<dbReference type="EC" id="1.6.2.2" evidence="4"/>
<dbReference type="RefSeq" id="XP_052946790.1">
    <property type="nucleotide sequence ID" value="XM_053093577.1"/>
</dbReference>
<keyword evidence="8" id="KW-0560">Oxidoreductase</keyword>
<dbReference type="Pfam" id="PF00175">
    <property type="entry name" value="NAD_binding_1"/>
    <property type="match status" value="1"/>
</dbReference>
<dbReference type="Pfam" id="PF00970">
    <property type="entry name" value="FAD_binding_6"/>
    <property type="match status" value="1"/>
</dbReference>
<dbReference type="PRINTS" id="PR00406">
    <property type="entry name" value="CYTB5RDTASE"/>
</dbReference>
<dbReference type="PANTHER" id="PTHR19370">
    <property type="entry name" value="NADH-CYTOCHROME B5 REDUCTASE"/>
    <property type="match status" value="1"/>
</dbReference>
<feature type="region of interest" description="Disordered" evidence="11">
    <location>
        <begin position="160"/>
        <end position="180"/>
    </location>
</feature>
<dbReference type="EMBL" id="JAKWFO010000005">
    <property type="protein sequence ID" value="KAI9637013.1"/>
    <property type="molecule type" value="Genomic_DNA"/>
</dbReference>
<dbReference type="InterPro" id="IPR017927">
    <property type="entry name" value="FAD-bd_FR_type"/>
</dbReference>
<comment type="subcellular location">
    <subcellularLocation>
        <location evidence="2">Mitochondrion outer membrane</location>
        <topology evidence="2">Single-pass membrane protein</topology>
    </subcellularLocation>
</comment>
<feature type="binding site" evidence="10">
    <location>
        <position position="244"/>
    </location>
    <ligand>
        <name>FAD</name>
        <dbReference type="ChEBI" id="CHEBI:57692"/>
    </ligand>
</feature>
<dbReference type="CDD" id="cd06183">
    <property type="entry name" value="cyt_b5_reduct_like"/>
    <property type="match status" value="1"/>
</dbReference>
<comment type="cofactor">
    <cofactor evidence="1 10">
        <name>FAD</name>
        <dbReference type="ChEBI" id="CHEBI:57692"/>
    </cofactor>
</comment>
<dbReference type="InterPro" id="IPR039261">
    <property type="entry name" value="FNR_nucleotide-bd"/>
</dbReference>
<feature type="binding site" evidence="10">
    <location>
        <position position="178"/>
    </location>
    <ligand>
        <name>FAD</name>
        <dbReference type="ChEBI" id="CHEBI:57692"/>
    </ligand>
</feature>
<evidence type="ECO:0000256" key="3">
    <source>
        <dbReference type="ARBA" id="ARBA00006105"/>
    </source>
</evidence>
<organism evidence="13 14">
    <name type="scientific">Dioszegia hungarica</name>
    <dbReference type="NCBI Taxonomy" id="4972"/>
    <lineage>
        <taxon>Eukaryota</taxon>
        <taxon>Fungi</taxon>
        <taxon>Dikarya</taxon>
        <taxon>Basidiomycota</taxon>
        <taxon>Agaricomycotina</taxon>
        <taxon>Tremellomycetes</taxon>
        <taxon>Tremellales</taxon>
        <taxon>Bulleribasidiaceae</taxon>
        <taxon>Dioszegia</taxon>
    </lineage>
</organism>
<comment type="similarity">
    <text evidence="3">Belongs to the flavoprotein pyridine nucleotide cytochrome reductase family.</text>
</comment>